<gene>
    <name evidence="3" type="ORF">DOO78_13775</name>
</gene>
<keyword evidence="2" id="KW-0732">Signal</keyword>
<feature type="compositionally biased region" description="Basic and acidic residues" evidence="1">
    <location>
        <begin position="32"/>
        <end position="44"/>
    </location>
</feature>
<dbReference type="EMBL" id="QLIX01000009">
    <property type="protein sequence ID" value="RAI58418.1"/>
    <property type="molecule type" value="Genomic_DNA"/>
</dbReference>
<feature type="region of interest" description="Disordered" evidence="1">
    <location>
        <begin position="28"/>
        <end position="70"/>
    </location>
</feature>
<evidence type="ECO:0000256" key="1">
    <source>
        <dbReference type="SAM" id="MobiDB-lite"/>
    </source>
</evidence>
<comment type="caution">
    <text evidence="3">The sequence shown here is derived from an EMBL/GenBank/DDBJ whole genome shotgun (WGS) entry which is preliminary data.</text>
</comment>
<proteinExistence type="predicted"/>
<evidence type="ECO:0000256" key="2">
    <source>
        <dbReference type="SAM" id="SignalP"/>
    </source>
</evidence>
<feature type="compositionally biased region" description="Pro residues" evidence="1">
    <location>
        <begin position="61"/>
        <end position="70"/>
    </location>
</feature>
<name>A0A327MDY3_9PROT</name>
<dbReference type="AlphaFoldDB" id="A0A327MDY3"/>
<feature type="chain" id="PRO_5016326223" evidence="2">
    <location>
        <begin position="23"/>
        <end position="70"/>
    </location>
</feature>
<sequence length="70" mass="7562">MTRAPLLPSLLPPLLAMLALLAACTAAPPTPEQRRAQCEADRTRRGIGRLLPPEARQRPDCLPPADPTAR</sequence>
<dbReference type="RefSeq" id="WP_111470382.1">
    <property type="nucleotide sequence ID" value="NZ_QLIX01000009.1"/>
</dbReference>
<keyword evidence="4" id="KW-1185">Reference proteome</keyword>
<reference evidence="4" key="1">
    <citation type="submission" date="2018-06" db="EMBL/GenBank/DDBJ databases">
        <authorList>
            <person name="Khan S.A."/>
        </authorList>
    </citation>
    <scope>NUCLEOTIDE SEQUENCE [LARGE SCALE GENOMIC DNA]</scope>
    <source>
        <strain evidence="4">DB-1506</strain>
    </source>
</reference>
<dbReference type="Proteomes" id="UP000249065">
    <property type="component" value="Unassembled WGS sequence"/>
</dbReference>
<evidence type="ECO:0000313" key="4">
    <source>
        <dbReference type="Proteomes" id="UP000249065"/>
    </source>
</evidence>
<protein>
    <submittedName>
        <fullName evidence="3">Uncharacterized protein</fullName>
    </submittedName>
</protein>
<accession>A0A327MDY3</accession>
<feature type="signal peptide" evidence="2">
    <location>
        <begin position="1"/>
        <end position="22"/>
    </location>
</feature>
<organism evidence="3 4">
    <name type="scientific">Roseicella frigidaeris</name>
    <dbReference type="NCBI Taxonomy" id="2230885"/>
    <lineage>
        <taxon>Bacteria</taxon>
        <taxon>Pseudomonadati</taxon>
        <taxon>Pseudomonadota</taxon>
        <taxon>Alphaproteobacteria</taxon>
        <taxon>Acetobacterales</taxon>
        <taxon>Roseomonadaceae</taxon>
        <taxon>Roseicella</taxon>
    </lineage>
</organism>
<evidence type="ECO:0000313" key="3">
    <source>
        <dbReference type="EMBL" id="RAI58418.1"/>
    </source>
</evidence>
<dbReference type="PROSITE" id="PS51257">
    <property type="entry name" value="PROKAR_LIPOPROTEIN"/>
    <property type="match status" value="1"/>
</dbReference>